<organism evidence="2 3">
    <name type="scientific">Iningainema tapete BLCC-T55</name>
    <dbReference type="NCBI Taxonomy" id="2748662"/>
    <lineage>
        <taxon>Bacteria</taxon>
        <taxon>Bacillati</taxon>
        <taxon>Cyanobacteriota</taxon>
        <taxon>Cyanophyceae</taxon>
        <taxon>Nostocales</taxon>
        <taxon>Scytonemataceae</taxon>
        <taxon>Iningainema tapete</taxon>
    </lineage>
</organism>
<comment type="caution">
    <text evidence="2">The sequence shown here is derived from an EMBL/GenBank/DDBJ whole genome shotgun (WGS) entry which is preliminary data.</text>
</comment>
<reference evidence="2" key="1">
    <citation type="submission" date="2020-09" db="EMBL/GenBank/DDBJ databases">
        <title>Iningainema tapete sp. nov. (Scytonemataceae, Cyanobacteria) from greenhouses in central Florida (USA) produces two types of nodularin with biosynthetic potential for microcystin-LR and anabaenopeptins.</title>
        <authorList>
            <person name="Berthold D.E."/>
            <person name="Lefler F.W."/>
            <person name="Huang I.-S."/>
            <person name="Abdulla H."/>
            <person name="Zimba P.V."/>
            <person name="Laughinghouse H.D. IV."/>
        </authorList>
    </citation>
    <scope>NUCLEOTIDE SEQUENCE</scope>
    <source>
        <strain evidence="2">BLCCT55</strain>
    </source>
</reference>
<accession>A0A8J6XKJ4</accession>
<dbReference type="AlphaFoldDB" id="A0A8J6XKJ4"/>
<protein>
    <submittedName>
        <fullName evidence="2">Uncharacterized protein</fullName>
    </submittedName>
</protein>
<evidence type="ECO:0000256" key="1">
    <source>
        <dbReference type="SAM" id="MobiDB-lite"/>
    </source>
</evidence>
<name>A0A8J6XKJ4_9CYAN</name>
<keyword evidence="3" id="KW-1185">Reference proteome</keyword>
<evidence type="ECO:0000313" key="2">
    <source>
        <dbReference type="EMBL" id="MBD2772536.1"/>
    </source>
</evidence>
<feature type="region of interest" description="Disordered" evidence="1">
    <location>
        <begin position="86"/>
        <end position="125"/>
    </location>
</feature>
<dbReference type="RefSeq" id="WP_190827219.1">
    <property type="nucleotide sequence ID" value="NZ_CAWPPI010000040.1"/>
</dbReference>
<proteinExistence type="predicted"/>
<sequence length="125" mass="14092">MMSEEITLHLKIRVPVDSPDSKLLSFLKDSRTSATRMVLEAVRAYWLPVACVGNKHPERTKAIAHECLRTLQIQERYISTVCELESSQASVPVHSDVSRSNQEYQTEKGACSEQQTFSSQEPHSS</sequence>
<dbReference type="Proteomes" id="UP000629098">
    <property type="component" value="Unassembled WGS sequence"/>
</dbReference>
<dbReference type="EMBL" id="JACXAE010000040">
    <property type="protein sequence ID" value="MBD2772536.1"/>
    <property type="molecule type" value="Genomic_DNA"/>
</dbReference>
<gene>
    <name evidence="2" type="ORF">ICL16_10725</name>
</gene>
<evidence type="ECO:0000313" key="3">
    <source>
        <dbReference type="Proteomes" id="UP000629098"/>
    </source>
</evidence>
<feature type="compositionally biased region" description="Polar residues" evidence="1">
    <location>
        <begin position="112"/>
        <end position="125"/>
    </location>
</feature>